<reference evidence="7 8" key="1">
    <citation type="journal article" date="2018" name="PLoS Pathog.">
        <title>Evolution of structural diversity of trichothecenes, a family of toxins produced by plant pathogenic and entomopathogenic fungi.</title>
        <authorList>
            <person name="Proctor R.H."/>
            <person name="McCormick S.P."/>
            <person name="Kim H.S."/>
            <person name="Cardoza R.E."/>
            <person name="Stanley A.M."/>
            <person name="Lindo L."/>
            <person name="Kelly A."/>
            <person name="Brown D.W."/>
            <person name="Lee T."/>
            <person name="Vaughan M.M."/>
            <person name="Alexander N.J."/>
            <person name="Busman M."/>
            <person name="Gutierrez S."/>
        </authorList>
    </citation>
    <scope>NUCLEOTIDE SEQUENCE [LARGE SCALE GENOMIC DNA]</scope>
    <source>
        <strain evidence="7 8">IBT 40837</strain>
    </source>
</reference>
<dbReference type="PANTHER" id="PTHR16932">
    <property type="entry name" value="INTERFERON ALPHA-INDUCIBLE PROTEIN 27"/>
    <property type="match status" value="1"/>
</dbReference>
<comment type="similarity">
    <text evidence="2">Belongs to the IFI6/IFI27 family.</text>
</comment>
<dbReference type="InterPro" id="IPR038213">
    <property type="entry name" value="IFI6/IFI27-like_sf"/>
</dbReference>
<accession>A0A395NRX4</accession>
<organism evidence="7 8">
    <name type="scientific">Trichoderma arundinaceum</name>
    <dbReference type="NCBI Taxonomy" id="490622"/>
    <lineage>
        <taxon>Eukaryota</taxon>
        <taxon>Fungi</taxon>
        <taxon>Dikarya</taxon>
        <taxon>Ascomycota</taxon>
        <taxon>Pezizomycotina</taxon>
        <taxon>Sordariomycetes</taxon>
        <taxon>Hypocreomycetidae</taxon>
        <taxon>Hypocreales</taxon>
        <taxon>Hypocreaceae</taxon>
        <taxon>Trichoderma</taxon>
    </lineage>
</organism>
<evidence type="ECO:0000313" key="8">
    <source>
        <dbReference type="Proteomes" id="UP000266272"/>
    </source>
</evidence>
<dbReference type="GO" id="GO:0016020">
    <property type="term" value="C:membrane"/>
    <property type="evidence" value="ECO:0007669"/>
    <property type="project" value="UniProtKB-SubCell"/>
</dbReference>
<evidence type="ECO:0000256" key="1">
    <source>
        <dbReference type="ARBA" id="ARBA00004141"/>
    </source>
</evidence>
<feature type="compositionally biased region" description="Polar residues" evidence="6">
    <location>
        <begin position="84"/>
        <end position="96"/>
    </location>
</feature>
<dbReference type="EMBL" id="PXOA01000197">
    <property type="protein sequence ID" value="RFU78683.1"/>
    <property type="molecule type" value="Genomic_DNA"/>
</dbReference>
<feature type="region of interest" description="Disordered" evidence="6">
    <location>
        <begin position="46"/>
        <end position="146"/>
    </location>
</feature>
<dbReference type="Gene3D" id="6.10.110.10">
    <property type="match status" value="1"/>
</dbReference>
<name>A0A395NRX4_TRIAR</name>
<dbReference type="Proteomes" id="UP000266272">
    <property type="component" value="Unassembled WGS sequence"/>
</dbReference>
<dbReference type="Pfam" id="PF06140">
    <property type="entry name" value="Ifi-6-16"/>
    <property type="match status" value="1"/>
</dbReference>
<evidence type="ECO:0000256" key="4">
    <source>
        <dbReference type="ARBA" id="ARBA00022989"/>
    </source>
</evidence>
<feature type="compositionally biased region" description="Basic and acidic residues" evidence="6">
    <location>
        <begin position="53"/>
        <end position="62"/>
    </location>
</feature>
<gene>
    <name evidence="7" type="ORF">TARUN_3530</name>
</gene>
<comment type="caution">
    <text evidence="7">The sequence shown here is derived from an EMBL/GenBank/DDBJ whole genome shotgun (WGS) entry which is preliminary data.</text>
</comment>
<evidence type="ECO:0000256" key="3">
    <source>
        <dbReference type="ARBA" id="ARBA00022692"/>
    </source>
</evidence>
<keyword evidence="3" id="KW-0812">Transmembrane</keyword>
<protein>
    <recommendedName>
        <fullName evidence="9">Interferon-induced 6-16</fullName>
    </recommendedName>
</protein>
<dbReference type="PANTHER" id="PTHR16932:SF18">
    <property type="entry name" value="INTERFERON, ALPHA-INDUCIBLE PROTEIN 27-LIKE 2"/>
    <property type="match status" value="1"/>
</dbReference>
<dbReference type="OrthoDB" id="4900361at2759"/>
<keyword evidence="4" id="KW-1133">Transmembrane helix</keyword>
<evidence type="ECO:0000313" key="7">
    <source>
        <dbReference type="EMBL" id="RFU78683.1"/>
    </source>
</evidence>
<keyword evidence="8" id="KW-1185">Reference proteome</keyword>
<dbReference type="AlphaFoldDB" id="A0A395NRX4"/>
<keyword evidence="5" id="KW-0472">Membrane</keyword>
<comment type="subcellular location">
    <subcellularLocation>
        <location evidence="1">Membrane</location>
        <topology evidence="1">Multi-pass membrane protein</topology>
    </subcellularLocation>
</comment>
<evidence type="ECO:0000256" key="2">
    <source>
        <dbReference type="ARBA" id="ARBA00007262"/>
    </source>
</evidence>
<evidence type="ECO:0000256" key="6">
    <source>
        <dbReference type="SAM" id="MobiDB-lite"/>
    </source>
</evidence>
<sequence>MSFIAPIRGGLANAHQGVTKHVNTASINRILQDAQNSMDSTATQINRSITTRNDNRAAEEQQRNIGPDCSHESTAPSPEDARKQATNHTDGETTNADIVGECSSNDTEKGGVTEAAEAVNENPTAVLSSAEDKNGAEGMKVDEEPSNYRFTDGARRLGKSAWENPVLTAATVVTGAGILAVAAPSVVVAPIMGIAGAAGFTPTGIAAYSVASTIHGSIGNVAAGSLFATMQSAAAGGYGLAAVTSAAQAAGGAVAGVGGVVALWKGKQKKTAAEAEQKTKAKVE</sequence>
<evidence type="ECO:0008006" key="9">
    <source>
        <dbReference type="Google" id="ProtNLM"/>
    </source>
</evidence>
<evidence type="ECO:0000256" key="5">
    <source>
        <dbReference type="ARBA" id="ARBA00023136"/>
    </source>
</evidence>
<proteinExistence type="inferred from homology"/>
<feature type="compositionally biased region" description="Basic and acidic residues" evidence="6">
    <location>
        <begin position="130"/>
        <end position="143"/>
    </location>
</feature>
<dbReference type="InterPro" id="IPR009311">
    <property type="entry name" value="IFI6/IFI27-like"/>
</dbReference>